<evidence type="ECO:0000313" key="2">
    <source>
        <dbReference type="Proteomes" id="UP000002640"/>
    </source>
</evidence>
<dbReference type="RefSeq" id="XP_009537448.1">
    <property type="nucleotide sequence ID" value="XM_009539153.1"/>
</dbReference>
<dbReference type="InterPro" id="IPR043502">
    <property type="entry name" value="DNA/RNA_pol_sf"/>
</dbReference>
<dbReference type="Gene3D" id="3.30.70.270">
    <property type="match status" value="1"/>
</dbReference>
<sequence>ELMIIRHPFPISKITDLLQGLERFVFVTSLDMNMGYYSITLSDRCSQICSFILPWGKVSL</sequence>
<dbReference type="Proteomes" id="UP000002640">
    <property type="component" value="Unassembled WGS sequence"/>
</dbReference>
<accession>G5ABF9</accession>
<dbReference type="InParanoid" id="G5ABF9"/>
<dbReference type="EMBL" id="JH159163">
    <property type="protein sequence ID" value="EGZ06684.1"/>
    <property type="molecule type" value="Genomic_DNA"/>
</dbReference>
<feature type="non-terminal residue" evidence="1">
    <location>
        <position position="1"/>
    </location>
</feature>
<protein>
    <recommendedName>
        <fullName evidence="3">Reverse transcriptase domain-containing protein</fullName>
    </recommendedName>
</protein>
<dbReference type="AlphaFoldDB" id="G5ABF9"/>
<gene>
    <name evidence="1" type="ORF">PHYSODRAFT_530325</name>
</gene>
<name>G5ABF9_PHYSP</name>
<dbReference type="GeneID" id="20661470"/>
<evidence type="ECO:0008006" key="3">
    <source>
        <dbReference type="Google" id="ProtNLM"/>
    </source>
</evidence>
<organism evidence="1 2">
    <name type="scientific">Phytophthora sojae (strain P6497)</name>
    <name type="common">Soybean stem and root rot agent</name>
    <name type="synonym">Phytophthora megasperma f. sp. glycines</name>
    <dbReference type="NCBI Taxonomy" id="1094619"/>
    <lineage>
        <taxon>Eukaryota</taxon>
        <taxon>Sar</taxon>
        <taxon>Stramenopiles</taxon>
        <taxon>Oomycota</taxon>
        <taxon>Peronosporomycetes</taxon>
        <taxon>Peronosporales</taxon>
        <taxon>Peronosporaceae</taxon>
        <taxon>Phytophthora</taxon>
    </lineage>
</organism>
<dbReference type="InterPro" id="IPR043128">
    <property type="entry name" value="Rev_trsase/Diguanyl_cyclase"/>
</dbReference>
<proteinExistence type="predicted"/>
<reference evidence="1 2" key="1">
    <citation type="journal article" date="2006" name="Science">
        <title>Phytophthora genome sequences uncover evolutionary origins and mechanisms of pathogenesis.</title>
        <authorList>
            <person name="Tyler B.M."/>
            <person name="Tripathy S."/>
            <person name="Zhang X."/>
            <person name="Dehal P."/>
            <person name="Jiang R.H."/>
            <person name="Aerts A."/>
            <person name="Arredondo F.D."/>
            <person name="Baxter L."/>
            <person name="Bensasson D."/>
            <person name="Beynon J.L."/>
            <person name="Chapman J."/>
            <person name="Damasceno C.M."/>
            <person name="Dorrance A.E."/>
            <person name="Dou D."/>
            <person name="Dickerman A.W."/>
            <person name="Dubchak I.L."/>
            <person name="Garbelotto M."/>
            <person name="Gijzen M."/>
            <person name="Gordon S.G."/>
            <person name="Govers F."/>
            <person name="Grunwald N.J."/>
            <person name="Huang W."/>
            <person name="Ivors K.L."/>
            <person name="Jones R.W."/>
            <person name="Kamoun S."/>
            <person name="Krampis K."/>
            <person name="Lamour K.H."/>
            <person name="Lee M.K."/>
            <person name="McDonald W.H."/>
            <person name="Medina M."/>
            <person name="Meijer H.J."/>
            <person name="Nordberg E.K."/>
            <person name="Maclean D.J."/>
            <person name="Ospina-Giraldo M.D."/>
            <person name="Morris P.F."/>
            <person name="Phuntumart V."/>
            <person name="Putnam N.H."/>
            <person name="Rash S."/>
            <person name="Rose J.K."/>
            <person name="Sakihama Y."/>
            <person name="Salamov A.A."/>
            <person name="Savidor A."/>
            <person name="Scheuring C.F."/>
            <person name="Smith B.M."/>
            <person name="Sobral B.W."/>
            <person name="Terry A."/>
            <person name="Torto-Alalibo T.A."/>
            <person name="Win J."/>
            <person name="Xu Z."/>
            <person name="Zhang H."/>
            <person name="Grigoriev I.V."/>
            <person name="Rokhsar D.S."/>
            <person name="Boore J.L."/>
        </authorList>
    </citation>
    <scope>NUCLEOTIDE SEQUENCE [LARGE SCALE GENOMIC DNA]</scope>
    <source>
        <strain evidence="1 2">P6497</strain>
    </source>
</reference>
<evidence type="ECO:0000313" key="1">
    <source>
        <dbReference type="EMBL" id="EGZ06684.1"/>
    </source>
</evidence>
<dbReference type="SUPFAM" id="SSF56672">
    <property type="entry name" value="DNA/RNA polymerases"/>
    <property type="match status" value="1"/>
</dbReference>
<dbReference type="KEGG" id="psoj:PHYSODRAFT_530325"/>
<keyword evidence="2" id="KW-1185">Reference proteome</keyword>
<dbReference type="Gene3D" id="3.10.10.10">
    <property type="entry name" value="HIV Type 1 Reverse Transcriptase, subunit A, domain 1"/>
    <property type="match status" value="1"/>
</dbReference>